<dbReference type="Gene3D" id="3.40.430.10">
    <property type="entry name" value="Dihydrofolate Reductase, subunit A"/>
    <property type="match status" value="1"/>
</dbReference>
<dbReference type="AlphaFoldDB" id="A9QNV7"/>
<dbReference type="GO" id="GO:0046654">
    <property type="term" value="P:tetrahydrofolate biosynthetic process"/>
    <property type="evidence" value="ECO:0007669"/>
    <property type="project" value="UniProtKB-UniPathway"/>
</dbReference>
<dbReference type="SUPFAM" id="SSF53597">
    <property type="entry name" value="Dihydrofolate reductase-like"/>
    <property type="match status" value="1"/>
</dbReference>
<dbReference type="PIRSF" id="PIRSF000194">
    <property type="entry name" value="DHFR"/>
    <property type="match status" value="1"/>
</dbReference>
<feature type="domain" description="DHFR" evidence="10">
    <location>
        <begin position="7"/>
        <end position="162"/>
    </location>
</feature>
<dbReference type="EC" id="1.5.1.3" evidence="3 8"/>
<proteinExistence type="inferred from homology"/>
<evidence type="ECO:0000256" key="4">
    <source>
        <dbReference type="ARBA" id="ARBA00022563"/>
    </source>
</evidence>
<reference evidence="11" key="1">
    <citation type="submission" date="2007-10" db="EMBL/GenBank/DDBJ databases">
        <authorList>
            <person name="Fu Y.-M."/>
            <person name="Chu C.-S."/>
            <person name="Chen C.-L."/>
            <person name="Chiu C.-H."/>
        </authorList>
    </citation>
    <scope>NUCLEOTIDE SEQUENCE</scope>
    <source>
        <strain evidence="11">OU7519</strain>
        <plasmid evidence="11">pOU7519</plasmid>
    </source>
</reference>
<dbReference type="PROSITE" id="PS00075">
    <property type="entry name" value="DHFR_1"/>
    <property type="match status" value="1"/>
</dbReference>
<keyword evidence="4 8" id="KW-0554">One-carbon metabolism</keyword>
<evidence type="ECO:0000256" key="3">
    <source>
        <dbReference type="ARBA" id="ARBA00012856"/>
    </source>
</evidence>
<dbReference type="UniPathway" id="UPA00077">
    <property type="reaction ID" value="UER00158"/>
</dbReference>
<accession>A9QNV7</accession>
<evidence type="ECO:0000256" key="7">
    <source>
        <dbReference type="ARBA" id="ARBA00025067"/>
    </source>
</evidence>
<organism evidence="11">
    <name type="scientific">Salmonella enterica subsp. enterica serovar Choleraesuis</name>
    <dbReference type="NCBI Taxonomy" id="119912"/>
    <lineage>
        <taxon>Bacteria</taxon>
        <taxon>Pseudomonadati</taxon>
        <taxon>Pseudomonadota</taxon>
        <taxon>Gammaproteobacteria</taxon>
        <taxon>Enterobacterales</taxon>
        <taxon>Enterobacteriaceae</taxon>
        <taxon>Salmonella</taxon>
    </lineage>
</organism>
<dbReference type="GO" id="GO:0004146">
    <property type="term" value="F:dihydrofolate reductase activity"/>
    <property type="evidence" value="ECO:0007669"/>
    <property type="project" value="UniProtKB-EC"/>
</dbReference>
<dbReference type="PANTHER" id="PTHR48069:SF3">
    <property type="entry name" value="DIHYDROFOLATE REDUCTASE"/>
    <property type="match status" value="1"/>
</dbReference>
<dbReference type="GO" id="GO:0046655">
    <property type="term" value="P:folic acid metabolic process"/>
    <property type="evidence" value="ECO:0007669"/>
    <property type="project" value="TreeGrafter"/>
</dbReference>
<dbReference type="InterPro" id="IPR024072">
    <property type="entry name" value="DHFR-like_dom_sf"/>
</dbReference>
<dbReference type="EMBL" id="EU219534">
    <property type="protein sequence ID" value="ABX56797.1"/>
    <property type="molecule type" value="Genomic_DNA"/>
</dbReference>
<evidence type="ECO:0000259" key="10">
    <source>
        <dbReference type="PROSITE" id="PS51330"/>
    </source>
</evidence>
<comment type="function">
    <text evidence="7 8">Key enzyme in folate metabolism. Catalyzes an essential reaction for de novo glycine and purine synthesis, and for DNA precursor synthesis.</text>
</comment>
<dbReference type="CDD" id="cd00209">
    <property type="entry name" value="DHFR"/>
    <property type="match status" value="1"/>
</dbReference>
<protein>
    <recommendedName>
        <fullName evidence="3 8">Dihydrofolate reductase</fullName>
        <ecNumber evidence="3 8">1.5.1.3</ecNumber>
    </recommendedName>
</protein>
<dbReference type="GO" id="GO:0005829">
    <property type="term" value="C:cytosol"/>
    <property type="evidence" value="ECO:0007669"/>
    <property type="project" value="TreeGrafter"/>
</dbReference>
<evidence type="ECO:0000256" key="9">
    <source>
        <dbReference type="RuleBase" id="RU004474"/>
    </source>
</evidence>
<evidence type="ECO:0000313" key="11">
    <source>
        <dbReference type="EMBL" id="ABX56797.1"/>
    </source>
</evidence>
<dbReference type="PRINTS" id="PR00070">
    <property type="entry name" value="DHFR"/>
</dbReference>
<comment type="pathway">
    <text evidence="1 8">Cofactor biosynthesis; tetrahydrofolate biosynthesis; 5,6,7,8-tetrahydrofolate from 7,8-dihydrofolate: step 1/1.</text>
</comment>
<dbReference type="GO" id="GO:0046452">
    <property type="term" value="P:dihydrofolate metabolic process"/>
    <property type="evidence" value="ECO:0007669"/>
    <property type="project" value="TreeGrafter"/>
</dbReference>
<evidence type="ECO:0000256" key="5">
    <source>
        <dbReference type="ARBA" id="ARBA00022857"/>
    </source>
</evidence>
<geneLocation type="plasmid" evidence="11">
    <name>pOU7519</name>
</geneLocation>
<keyword evidence="5 8" id="KW-0521">NADP</keyword>
<sequence>MNSESVRIYLVAAMGANRVIGNGPNIPWKIPGEQKIFRRLTEGKVVVMGRKTFESIGKPLPNRHTLVISRQANYRATGCVVVSTLSHAIALASELGNELYVAGGAEIYTLALPHAHGVFLSEVHQTFEGDAFFPMLNETEFELVSTETIQAVIPYTHSVYARDGAAHEPIQRPAFSA</sequence>
<keyword evidence="6 8" id="KW-0560">Oxidoreductase</keyword>
<dbReference type="PROSITE" id="PS51330">
    <property type="entry name" value="DHFR_2"/>
    <property type="match status" value="1"/>
</dbReference>
<comment type="similarity">
    <text evidence="2 8 9">Belongs to the dihydrofolate reductase family.</text>
</comment>
<dbReference type="InterPro" id="IPR012259">
    <property type="entry name" value="DHFR"/>
</dbReference>
<evidence type="ECO:0000256" key="1">
    <source>
        <dbReference type="ARBA" id="ARBA00004903"/>
    </source>
</evidence>
<dbReference type="GO" id="GO:0050661">
    <property type="term" value="F:NADP binding"/>
    <property type="evidence" value="ECO:0007669"/>
    <property type="project" value="InterPro"/>
</dbReference>
<gene>
    <name evidence="11" type="primary">tri</name>
    <name evidence="11" type="ORF">pOU7519_86</name>
</gene>
<dbReference type="InterPro" id="IPR001796">
    <property type="entry name" value="DHFR_dom"/>
</dbReference>
<dbReference type="Pfam" id="PF00186">
    <property type="entry name" value="DHFR_1"/>
    <property type="match status" value="1"/>
</dbReference>
<evidence type="ECO:0000256" key="6">
    <source>
        <dbReference type="ARBA" id="ARBA00023002"/>
    </source>
</evidence>
<dbReference type="GO" id="GO:0006730">
    <property type="term" value="P:one-carbon metabolic process"/>
    <property type="evidence" value="ECO:0007669"/>
    <property type="project" value="UniProtKB-KW"/>
</dbReference>
<dbReference type="InterPro" id="IPR017925">
    <property type="entry name" value="DHFR_CS"/>
</dbReference>
<evidence type="ECO:0000256" key="8">
    <source>
        <dbReference type="PIRNR" id="PIRNR000194"/>
    </source>
</evidence>
<keyword evidence="11" id="KW-0614">Plasmid</keyword>
<dbReference type="NCBIfam" id="NF000053">
    <property type="entry name" value="trim_DfrA12"/>
    <property type="match status" value="1"/>
</dbReference>
<name>A9QNV7_SALET</name>
<evidence type="ECO:0000256" key="2">
    <source>
        <dbReference type="ARBA" id="ARBA00009539"/>
    </source>
</evidence>
<dbReference type="SMR" id="A9QNV7"/>
<comment type="catalytic activity">
    <reaction evidence="8">
        <text>(6S)-5,6,7,8-tetrahydrofolate + NADP(+) = 7,8-dihydrofolate + NADPH + H(+)</text>
        <dbReference type="Rhea" id="RHEA:15009"/>
        <dbReference type="ChEBI" id="CHEBI:15378"/>
        <dbReference type="ChEBI" id="CHEBI:57451"/>
        <dbReference type="ChEBI" id="CHEBI:57453"/>
        <dbReference type="ChEBI" id="CHEBI:57783"/>
        <dbReference type="ChEBI" id="CHEBI:58349"/>
        <dbReference type="EC" id="1.5.1.3"/>
    </reaction>
</comment>
<dbReference type="NCBIfam" id="NF000055">
    <property type="entry name" value="trim_DfrA12_A21"/>
    <property type="match status" value="1"/>
</dbReference>
<dbReference type="PANTHER" id="PTHR48069">
    <property type="entry name" value="DIHYDROFOLATE REDUCTASE"/>
    <property type="match status" value="1"/>
</dbReference>